<evidence type="ECO:0000313" key="2">
    <source>
        <dbReference type="Proteomes" id="UP000837857"/>
    </source>
</evidence>
<dbReference type="Proteomes" id="UP000837857">
    <property type="component" value="Chromosome 7"/>
</dbReference>
<dbReference type="EMBL" id="OW152819">
    <property type="protein sequence ID" value="CAH2073508.1"/>
    <property type="molecule type" value="Genomic_DNA"/>
</dbReference>
<proteinExistence type="predicted"/>
<reference evidence="1" key="1">
    <citation type="submission" date="2022-03" db="EMBL/GenBank/DDBJ databases">
        <authorList>
            <person name="Martin H S."/>
        </authorList>
    </citation>
    <scope>NUCLEOTIDE SEQUENCE</scope>
</reference>
<sequence>MLVATSPLAAGPLPATKLIKESAALLPRPARSNSDALSELYPGSTRYKKIIIGWRTMAAVRHATLESDSAMPSSAVAKIIKEISVDVPPPRPRRSKILLKKVFKLTAT</sequence>
<keyword evidence="2" id="KW-1185">Reference proteome</keyword>
<feature type="non-terminal residue" evidence="1">
    <location>
        <position position="1"/>
    </location>
</feature>
<accession>A0ABN8J0C6</accession>
<gene>
    <name evidence="1" type="ORF">IPOD504_LOCUS15670</name>
</gene>
<evidence type="ECO:0000313" key="1">
    <source>
        <dbReference type="EMBL" id="CAH2073508.1"/>
    </source>
</evidence>
<organism evidence="1 2">
    <name type="scientific">Iphiclides podalirius</name>
    <name type="common">scarce swallowtail</name>
    <dbReference type="NCBI Taxonomy" id="110791"/>
    <lineage>
        <taxon>Eukaryota</taxon>
        <taxon>Metazoa</taxon>
        <taxon>Ecdysozoa</taxon>
        <taxon>Arthropoda</taxon>
        <taxon>Hexapoda</taxon>
        <taxon>Insecta</taxon>
        <taxon>Pterygota</taxon>
        <taxon>Neoptera</taxon>
        <taxon>Endopterygota</taxon>
        <taxon>Lepidoptera</taxon>
        <taxon>Glossata</taxon>
        <taxon>Ditrysia</taxon>
        <taxon>Papilionoidea</taxon>
        <taxon>Papilionidae</taxon>
        <taxon>Papilioninae</taxon>
        <taxon>Iphiclides</taxon>
    </lineage>
</organism>
<protein>
    <submittedName>
        <fullName evidence="1">Uncharacterized protein</fullName>
    </submittedName>
</protein>
<name>A0ABN8J0C6_9NEOP</name>